<dbReference type="Proteomes" id="UP000245368">
    <property type="component" value="Chromosome"/>
</dbReference>
<dbReference type="InterPro" id="IPR051540">
    <property type="entry name" value="S-2-haloacid_dehalogenase"/>
</dbReference>
<dbReference type="Pfam" id="PF00702">
    <property type="entry name" value="Hydrolase"/>
    <property type="match status" value="1"/>
</dbReference>
<keyword evidence="4" id="KW-1185">Reference proteome</keyword>
<accession>A0A2Z3JH15</accession>
<sequence>MAAPIVFLDVNETLLDLSALDPLFGNAFGEVLARKQWFQTVLQLALTHTVTGEYRDFSALGRAALTALGQLRQQAVPEGLADGLARTMKALPPHPDTREGLERLREGGARLYALTNNKLDVLEAQLEHAGLRDLLHGALSVDAVRTLKPGRAAYEYGLREAGAEAAQSWLIAAHGWDITGAKAAGLNTAFVERAGQAQNPLARAEVSGGLVEVVNALLEAGA</sequence>
<dbReference type="InterPro" id="IPR023214">
    <property type="entry name" value="HAD_sf"/>
</dbReference>
<dbReference type="InterPro" id="IPR023198">
    <property type="entry name" value="PGP-like_dom2"/>
</dbReference>
<dbReference type="Gene3D" id="3.40.50.1000">
    <property type="entry name" value="HAD superfamily/HAD-like"/>
    <property type="match status" value="1"/>
</dbReference>
<dbReference type="InterPro" id="IPR036412">
    <property type="entry name" value="HAD-like_sf"/>
</dbReference>
<keyword evidence="2" id="KW-0378">Hydrolase</keyword>
<protein>
    <submittedName>
        <fullName evidence="3">Haloacid dehalogenase type II</fullName>
    </submittedName>
</protein>
<dbReference type="KEGG" id="dez:DKM44_04890"/>
<proteinExistence type="inferred from homology"/>
<dbReference type="SUPFAM" id="SSF56784">
    <property type="entry name" value="HAD-like"/>
    <property type="match status" value="1"/>
</dbReference>
<dbReference type="OrthoDB" id="264363at2"/>
<dbReference type="AlphaFoldDB" id="A0A2Z3JH15"/>
<dbReference type="InterPro" id="IPR006439">
    <property type="entry name" value="HAD-SF_hydro_IA"/>
</dbReference>
<evidence type="ECO:0000256" key="1">
    <source>
        <dbReference type="ARBA" id="ARBA00008106"/>
    </source>
</evidence>
<dbReference type="SFLD" id="SFLDG01129">
    <property type="entry name" value="C1.5:_HAD__Beta-PGM__Phosphata"/>
    <property type="match status" value="1"/>
</dbReference>
<dbReference type="SFLD" id="SFLDS00003">
    <property type="entry name" value="Haloacid_Dehalogenase"/>
    <property type="match status" value="1"/>
</dbReference>
<organism evidence="3 4">
    <name type="scientific">Deinococcus irradiatisoli</name>
    <dbReference type="NCBI Taxonomy" id="2202254"/>
    <lineage>
        <taxon>Bacteria</taxon>
        <taxon>Thermotogati</taxon>
        <taxon>Deinococcota</taxon>
        <taxon>Deinococci</taxon>
        <taxon>Deinococcales</taxon>
        <taxon>Deinococcaceae</taxon>
        <taxon>Deinococcus</taxon>
    </lineage>
</organism>
<dbReference type="GO" id="GO:0019120">
    <property type="term" value="F:hydrolase activity, acting on acid halide bonds, in C-halide compounds"/>
    <property type="evidence" value="ECO:0007669"/>
    <property type="project" value="InterPro"/>
</dbReference>
<name>A0A2Z3JH15_9DEIO</name>
<reference evidence="3 4" key="1">
    <citation type="submission" date="2018-05" db="EMBL/GenBank/DDBJ databases">
        <title>Complete Genome Sequence of Deinococcus sp. strain 17bor-2.</title>
        <authorList>
            <person name="Srinivasan S."/>
        </authorList>
    </citation>
    <scope>NUCLEOTIDE SEQUENCE [LARGE SCALE GENOMIC DNA]</scope>
    <source>
        <strain evidence="3 4">17bor-2</strain>
    </source>
</reference>
<dbReference type="CDD" id="cd02588">
    <property type="entry name" value="HAD_L2-DEX"/>
    <property type="match status" value="1"/>
</dbReference>
<dbReference type="NCBIfam" id="TIGR01493">
    <property type="entry name" value="HAD-SF-IA-v2"/>
    <property type="match status" value="1"/>
</dbReference>
<dbReference type="NCBIfam" id="TIGR01428">
    <property type="entry name" value="HAD_type_II"/>
    <property type="match status" value="1"/>
</dbReference>
<evidence type="ECO:0000313" key="3">
    <source>
        <dbReference type="EMBL" id="AWN22650.1"/>
    </source>
</evidence>
<dbReference type="EMBL" id="CP029494">
    <property type="protein sequence ID" value="AWN22650.1"/>
    <property type="molecule type" value="Genomic_DNA"/>
</dbReference>
<dbReference type="PANTHER" id="PTHR43316:SF3">
    <property type="entry name" value="HALOACID DEHALOGENASE, TYPE II (AFU_ORTHOLOGUE AFUA_2G07750)-RELATED"/>
    <property type="match status" value="1"/>
</dbReference>
<dbReference type="Gene3D" id="1.10.150.240">
    <property type="entry name" value="Putative phosphatase, domain 2"/>
    <property type="match status" value="1"/>
</dbReference>
<dbReference type="InterPro" id="IPR006328">
    <property type="entry name" value="2-HAD"/>
</dbReference>
<dbReference type="PANTHER" id="PTHR43316">
    <property type="entry name" value="HYDROLASE, HALOACID DELAHOGENASE-RELATED"/>
    <property type="match status" value="1"/>
</dbReference>
<gene>
    <name evidence="3" type="ORF">DKM44_04890</name>
</gene>
<comment type="similarity">
    <text evidence="1">Belongs to the HAD-like hydrolase superfamily. S-2-haloalkanoic acid dehalogenase family.</text>
</comment>
<dbReference type="RefSeq" id="WP_109825911.1">
    <property type="nucleotide sequence ID" value="NZ_CP029494.1"/>
</dbReference>
<evidence type="ECO:0000313" key="4">
    <source>
        <dbReference type="Proteomes" id="UP000245368"/>
    </source>
</evidence>
<evidence type="ECO:0000256" key="2">
    <source>
        <dbReference type="ARBA" id="ARBA00022801"/>
    </source>
</evidence>